<dbReference type="EMBL" id="JH393257">
    <property type="protein sequence ID" value="EHJ94752.1"/>
    <property type="molecule type" value="Genomic_DNA"/>
</dbReference>
<sequence length="41" mass="4423">MSLKELSNASSLTLTAPGRQWMQLSQNILFLADASPIAFNG</sequence>
<dbReference type="AlphaFoldDB" id="A0A7U9C792"/>
<organism evidence="1 2">
    <name type="scientific">Vreelandella boliviensis LC1</name>
    <dbReference type="NCBI Taxonomy" id="1072583"/>
    <lineage>
        <taxon>Bacteria</taxon>
        <taxon>Pseudomonadati</taxon>
        <taxon>Pseudomonadota</taxon>
        <taxon>Gammaproteobacteria</taxon>
        <taxon>Oceanospirillales</taxon>
        <taxon>Halomonadaceae</taxon>
        <taxon>Vreelandella</taxon>
    </lineage>
</organism>
<proteinExistence type="predicted"/>
<gene>
    <name evidence="1" type="ORF">KUC_1711</name>
</gene>
<name>A0A7U9C792_9GAMM</name>
<accession>A0A7U9C792</accession>
<protein>
    <submittedName>
        <fullName evidence="1">Uncharacterized protein</fullName>
    </submittedName>
</protein>
<evidence type="ECO:0000313" key="1">
    <source>
        <dbReference type="EMBL" id="EHJ94752.1"/>
    </source>
</evidence>
<dbReference type="Proteomes" id="UP000005756">
    <property type="component" value="Unassembled WGS sequence"/>
</dbReference>
<evidence type="ECO:0000313" key="2">
    <source>
        <dbReference type="Proteomes" id="UP000005756"/>
    </source>
</evidence>
<reference evidence="1 2" key="1">
    <citation type="submission" date="2011-10" db="EMBL/GenBank/DDBJ databases">
        <authorList>
            <person name="Quillaguamn J."/>
            <person name="Guzmn D."/>
            <person name="Balderrama-Subieta A."/>
            <person name="Cardona-Ortuo C."/>
            <person name="Guevara-Martnez M."/>
            <person name="Callisaya-Quispe N."/>
        </authorList>
    </citation>
    <scope>NUCLEOTIDE SEQUENCE [LARGE SCALE GENOMIC DNA]</scope>
    <source>
        <strain evidence="1 2">LC1</strain>
    </source>
</reference>